<accession>A0A5K7ZD93</accession>
<dbReference type="SUPFAM" id="SSF54534">
    <property type="entry name" value="FKBP-like"/>
    <property type="match status" value="1"/>
</dbReference>
<evidence type="ECO:0000256" key="2">
    <source>
        <dbReference type="ARBA" id="ARBA00004496"/>
    </source>
</evidence>
<dbReference type="AlphaFoldDB" id="A0A5K7ZD93"/>
<keyword evidence="5 9" id="KW-0697">Rotamase</keyword>
<proteinExistence type="inferred from homology"/>
<dbReference type="Proteomes" id="UP000427769">
    <property type="component" value="Chromosome"/>
</dbReference>
<keyword evidence="6" id="KW-0143">Chaperone</keyword>
<dbReference type="Gene3D" id="3.10.50.40">
    <property type="match status" value="1"/>
</dbReference>
<dbReference type="InterPro" id="IPR001179">
    <property type="entry name" value="PPIase_FKBP_dom"/>
</dbReference>
<keyword evidence="7 9" id="KW-0413">Isomerase</keyword>
<dbReference type="EMBL" id="AP021875">
    <property type="protein sequence ID" value="BBO78159.1"/>
    <property type="molecule type" value="Genomic_DNA"/>
</dbReference>
<dbReference type="PROSITE" id="PS50059">
    <property type="entry name" value="FKBP_PPIASE"/>
    <property type="match status" value="1"/>
</dbReference>
<feature type="domain" description="PPIase FKBP-type" evidence="11">
    <location>
        <begin position="7"/>
        <end position="81"/>
    </location>
</feature>
<dbReference type="PANTHER" id="PTHR47861:SF3">
    <property type="entry name" value="FKBP-TYPE PEPTIDYL-PROLYL CIS-TRANS ISOMERASE SLYD"/>
    <property type="match status" value="1"/>
</dbReference>
<dbReference type="KEGG" id="dwd:DSCW_55760"/>
<evidence type="ECO:0000256" key="1">
    <source>
        <dbReference type="ARBA" id="ARBA00000971"/>
    </source>
</evidence>
<evidence type="ECO:0000256" key="6">
    <source>
        <dbReference type="ARBA" id="ARBA00023186"/>
    </source>
</evidence>
<evidence type="ECO:0000256" key="5">
    <source>
        <dbReference type="ARBA" id="ARBA00023110"/>
    </source>
</evidence>
<dbReference type="EC" id="5.2.1.8" evidence="10"/>
<keyword evidence="13" id="KW-1185">Reference proteome</keyword>
<reference evidence="12 13" key="1">
    <citation type="submission" date="2019-11" db="EMBL/GenBank/DDBJ databases">
        <title>Comparative genomics of hydrocarbon-degrading Desulfosarcina strains.</title>
        <authorList>
            <person name="Watanabe M."/>
            <person name="Kojima H."/>
            <person name="Fukui M."/>
        </authorList>
    </citation>
    <scope>NUCLEOTIDE SEQUENCE [LARGE SCALE GENOMIC DNA]</scope>
    <source>
        <strain evidence="12 13">PP31</strain>
    </source>
</reference>
<dbReference type="InterPro" id="IPR046357">
    <property type="entry name" value="PPIase_dom_sf"/>
</dbReference>
<comment type="similarity">
    <text evidence="3 10">Belongs to the FKBP-type PPIase family.</text>
</comment>
<dbReference type="GO" id="GO:0042026">
    <property type="term" value="P:protein refolding"/>
    <property type="evidence" value="ECO:0007669"/>
    <property type="project" value="UniProtKB-ARBA"/>
</dbReference>
<dbReference type="OrthoDB" id="9808891at2"/>
<name>A0A5K7ZD93_9BACT</name>
<evidence type="ECO:0000259" key="11">
    <source>
        <dbReference type="PROSITE" id="PS50059"/>
    </source>
</evidence>
<evidence type="ECO:0000256" key="7">
    <source>
        <dbReference type="ARBA" id="ARBA00023235"/>
    </source>
</evidence>
<gene>
    <name evidence="12" type="ORF">DSCW_55760</name>
</gene>
<comment type="catalytic activity">
    <reaction evidence="1 9 10">
        <text>[protein]-peptidylproline (omega=180) = [protein]-peptidylproline (omega=0)</text>
        <dbReference type="Rhea" id="RHEA:16237"/>
        <dbReference type="Rhea" id="RHEA-COMP:10747"/>
        <dbReference type="Rhea" id="RHEA-COMP:10748"/>
        <dbReference type="ChEBI" id="CHEBI:83833"/>
        <dbReference type="ChEBI" id="CHEBI:83834"/>
        <dbReference type="EC" id="5.2.1.8"/>
    </reaction>
</comment>
<dbReference type="GO" id="GO:0003755">
    <property type="term" value="F:peptidyl-prolyl cis-trans isomerase activity"/>
    <property type="evidence" value="ECO:0007669"/>
    <property type="project" value="UniProtKB-UniRule"/>
</dbReference>
<evidence type="ECO:0000256" key="4">
    <source>
        <dbReference type="ARBA" id="ARBA00022490"/>
    </source>
</evidence>
<dbReference type="GO" id="GO:0005737">
    <property type="term" value="C:cytoplasm"/>
    <property type="evidence" value="ECO:0007669"/>
    <property type="project" value="UniProtKB-SubCell"/>
</dbReference>
<comment type="function">
    <text evidence="8">Also involved in hydrogenase metallocenter assembly, probably by participating in the nickel insertion step. This function in hydrogenase biosynthesis requires chaperone activity and the presence of the metal-binding domain, but not PPIase activity.</text>
</comment>
<sequence length="143" mass="15657">MRSVQEGDTVRVHFTCCADDGSEIATTGDGEPLELTIGEGKLIECFEKSVIGMMEGQKKTVRLQPHEAIGEKKSELVSEVPLYQVPEQDEDLEVGSRIQVKDDHGNDVKAIVTDISDQTVTLDANHPLAGETLTFDIKLVEFA</sequence>
<evidence type="ECO:0000256" key="10">
    <source>
        <dbReference type="RuleBase" id="RU003915"/>
    </source>
</evidence>
<keyword evidence="4" id="KW-0963">Cytoplasm</keyword>
<protein>
    <recommendedName>
        <fullName evidence="10">Peptidyl-prolyl cis-trans isomerase</fullName>
        <ecNumber evidence="10">5.2.1.8</ecNumber>
    </recommendedName>
</protein>
<dbReference type="RefSeq" id="WP_155306821.1">
    <property type="nucleotide sequence ID" value="NZ_AP021875.1"/>
</dbReference>
<evidence type="ECO:0000256" key="3">
    <source>
        <dbReference type="ARBA" id="ARBA00006577"/>
    </source>
</evidence>
<evidence type="ECO:0000313" key="13">
    <source>
        <dbReference type="Proteomes" id="UP000427769"/>
    </source>
</evidence>
<evidence type="ECO:0000256" key="9">
    <source>
        <dbReference type="PROSITE-ProRule" id="PRU00277"/>
    </source>
</evidence>
<organism evidence="12 13">
    <name type="scientific">Desulfosarcina widdelii</name>
    <dbReference type="NCBI Taxonomy" id="947919"/>
    <lineage>
        <taxon>Bacteria</taxon>
        <taxon>Pseudomonadati</taxon>
        <taxon>Thermodesulfobacteriota</taxon>
        <taxon>Desulfobacteria</taxon>
        <taxon>Desulfobacterales</taxon>
        <taxon>Desulfosarcinaceae</taxon>
        <taxon>Desulfosarcina</taxon>
    </lineage>
</organism>
<evidence type="ECO:0000313" key="12">
    <source>
        <dbReference type="EMBL" id="BBO78159.1"/>
    </source>
</evidence>
<dbReference type="Pfam" id="PF00254">
    <property type="entry name" value="FKBP_C"/>
    <property type="match status" value="1"/>
</dbReference>
<comment type="subcellular location">
    <subcellularLocation>
        <location evidence="2">Cytoplasm</location>
    </subcellularLocation>
</comment>
<evidence type="ECO:0000256" key="8">
    <source>
        <dbReference type="ARBA" id="ARBA00037071"/>
    </source>
</evidence>
<dbReference type="PANTHER" id="PTHR47861">
    <property type="entry name" value="FKBP-TYPE PEPTIDYL-PROLYL CIS-TRANS ISOMERASE SLYD"/>
    <property type="match status" value="1"/>
</dbReference>